<evidence type="ECO:0000313" key="3">
    <source>
        <dbReference type="Proteomes" id="UP000054007"/>
    </source>
</evidence>
<proteinExistence type="predicted"/>
<evidence type="ECO:0000256" key="1">
    <source>
        <dbReference type="SAM" id="Coils"/>
    </source>
</evidence>
<keyword evidence="3" id="KW-1185">Reference proteome</keyword>
<gene>
    <name evidence="2" type="ORF">CYLTODRAFT_422108</name>
</gene>
<feature type="coiled-coil region" evidence="1">
    <location>
        <begin position="32"/>
        <end position="119"/>
    </location>
</feature>
<name>A0A0D7BCC3_9AGAR</name>
<protein>
    <submittedName>
        <fullName evidence="2">Uncharacterized protein</fullName>
    </submittedName>
</protein>
<keyword evidence="1" id="KW-0175">Coiled coil</keyword>
<dbReference type="AlphaFoldDB" id="A0A0D7BCC3"/>
<reference evidence="2 3" key="1">
    <citation type="journal article" date="2015" name="Fungal Genet. Biol.">
        <title>Evolution of novel wood decay mechanisms in Agaricales revealed by the genome sequences of Fistulina hepatica and Cylindrobasidium torrendii.</title>
        <authorList>
            <person name="Floudas D."/>
            <person name="Held B.W."/>
            <person name="Riley R."/>
            <person name="Nagy L.G."/>
            <person name="Koehler G."/>
            <person name="Ransdell A.S."/>
            <person name="Younus H."/>
            <person name="Chow J."/>
            <person name="Chiniquy J."/>
            <person name="Lipzen A."/>
            <person name="Tritt A."/>
            <person name="Sun H."/>
            <person name="Haridas S."/>
            <person name="LaButti K."/>
            <person name="Ohm R.A."/>
            <person name="Kues U."/>
            <person name="Blanchette R.A."/>
            <person name="Grigoriev I.V."/>
            <person name="Minto R.E."/>
            <person name="Hibbett D.S."/>
        </authorList>
    </citation>
    <scope>NUCLEOTIDE SEQUENCE [LARGE SCALE GENOMIC DNA]</scope>
    <source>
        <strain evidence="2 3">FP15055 ss-10</strain>
    </source>
</reference>
<accession>A0A0D7BCC3</accession>
<evidence type="ECO:0000313" key="2">
    <source>
        <dbReference type="EMBL" id="KIY67900.1"/>
    </source>
</evidence>
<dbReference type="Proteomes" id="UP000054007">
    <property type="component" value="Unassembled WGS sequence"/>
</dbReference>
<dbReference type="EMBL" id="KN880514">
    <property type="protein sequence ID" value="KIY67900.1"/>
    <property type="molecule type" value="Genomic_DNA"/>
</dbReference>
<organism evidence="2 3">
    <name type="scientific">Cylindrobasidium torrendii FP15055 ss-10</name>
    <dbReference type="NCBI Taxonomy" id="1314674"/>
    <lineage>
        <taxon>Eukaryota</taxon>
        <taxon>Fungi</taxon>
        <taxon>Dikarya</taxon>
        <taxon>Basidiomycota</taxon>
        <taxon>Agaricomycotina</taxon>
        <taxon>Agaricomycetes</taxon>
        <taxon>Agaricomycetidae</taxon>
        <taxon>Agaricales</taxon>
        <taxon>Marasmiineae</taxon>
        <taxon>Physalacriaceae</taxon>
        <taxon>Cylindrobasidium</taxon>
    </lineage>
</organism>
<sequence>MLDLEASVRPKKCRIDYTDDSARGTNTQPVDLESTEQLFDSIENNMKEIFEQWEAEKAALIAVIEDLKQTNAALKDEVKAQEYTIYTRDVHIRKLEKELIEDKQTAVKAEKDCDSLREK</sequence>